<evidence type="ECO:0000313" key="3">
    <source>
        <dbReference type="Proteomes" id="UP000282613"/>
    </source>
</evidence>
<dbReference type="Gene3D" id="2.60.40.10">
    <property type="entry name" value="Immunoglobulins"/>
    <property type="match status" value="2"/>
</dbReference>
<feature type="domain" description="Cilia- and flagella-associated protein 47" evidence="1">
    <location>
        <begin position="413"/>
        <end position="523"/>
    </location>
</feature>
<dbReference type="GO" id="GO:0005929">
    <property type="term" value="C:cilium"/>
    <property type="evidence" value="ECO:0007669"/>
    <property type="project" value="TreeGrafter"/>
</dbReference>
<dbReference type="InterPro" id="IPR013783">
    <property type="entry name" value="Ig-like_fold"/>
</dbReference>
<evidence type="ECO:0000259" key="1">
    <source>
        <dbReference type="Pfam" id="PF24529"/>
    </source>
</evidence>
<name>A0A3P6PPK9_TAEAS</name>
<dbReference type="PANTHER" id="PTHR45912:SF3">
    <property type="entry name" value="CILIA- AND FLAGELLA-ASSOCIATED PROTEIN 47"/>
    <property type="match status" value="1"/>
</dbReference>
<dbReference type="GO" id="GO:0060271">
    <property type="term" value="P:cilium assembly"/>
    <property type="evidence" value="ECO:0007669"/>
    <property type="project" value="TreeGrafter"/>
</dbReference>
<dbReference type="Pfam" id="PF24529">
    <property type="entry name" value="CFAP47"/>
    <property type="match status" value="1"/>
</dbReference>
<dbReference type="OrthoDB" id="6288461at2759"/>
<dbReference type="PANTHER" id="PTHR45912">
    <property type="entry name" value="CILIA- AND FLAGELLA-ASSOCIATED PROTEIN 47"/>
    <property type="match status" value="1"/>
</dbReference>
<reference evidence="2 3" key="1">
    <citation type="submission" date="2018-11" db="EMBL/GenBank/DDBJ databases">
        <authorList>
            <consortium name="Pathogen Informatics"/>
        </authorList>
    </citation>
    <scope>NUCLEOTIDE SEQUENCE [LARGE SCALE GENOMIC DNA]</scope>
</reference>
<keyword evidence="3" id="KW-1185">Reference proteome</keyword>
<dbReference type="Proteomes" id="UP000282613">
    <property type="component" value="Unassembled WGS sequence"/>
</dbReference>
<evidence type="ECO:0000313" key="2">
    <source>
        <dbReference type="EMBL" id="VDK37919.1"/>
    </source>
</evidence>
<dbReference type="InterPro" id="IPR056343">
    <property type="entry name" value="CFAP47_dom"/>
</dbReference>
<dbReference type="EMBL" id="UYRS01018578">
    <property type="protein sequence ID" value="VDK37919.1"/>
    <property type="molecule type" value="Genomic_DNA"/>
</dbReference>
<accession>A0A3P6PPK9</accession>
<protein>
    <recommendedName>
        <fullName evidence="1">Cilia- and flagella-associated protein 47 domain-containing protein</fullName>
    </recommendedName>
</protein>
<sequence>MDMEFMNSVASVVASFPAEHEGEGDAEGIVSPNACQNCEITYQYSFNGGGAATKKTTYSLSAFLGSPFHLDGVTTQVNVLLHLSPPKLNSISKRINLGDVPYGLEITRIFRLWNVGSGPAFVEFHAPSVINDVNLNVDPSQVEIRSQEDAAFKVTCYSRRTGYFEIPISIYHASKEVMQITAQGMCVFPKVEVFPPHMRLRCGYRGAKVLGTPVGEKSKDSFTVKNVSPVPARIEFELNDCRSFSVENETPDLLKPFLSKTYVLTFKPEKAAFQLNFGSQELVVQLQIESSRIFAISNRPQPPCLLFIAESGERLMAYQRELDSRTSRVMERWLRHYGLPGGIHGLNFPIDFQRCLSLHHIRVQEQHQKNDQVVHSLDVLVECLAHMAGFWSLHGVPRSLTLPIGDTVTCIGALYNHHAALVCFVESQGGCVGHIAPEHLMTYIDYLDWICNGRPCGCEDPFNVDIPNMATLDGVPITPTVILSSPDGKVCLRYPMTPILEKEAFERASRIAWTDLFLQLLRVNCFLSFA</sequence>
<dbReference type="AlphaFoldDB" id="A0A3P6PPK9"/>
<gene>
    <name evidence="2" type="ORF">TASK_LOCUS7130</name>
</gene>
<proteinExistence type="predicted"/>
<organism evidence="2 3">
    <name type="scientific">Taenia asiatica</name>
    <name type="common">Asian tapeworm</name>
    <dbReference type="NCBI Taxonomy" id="60517"/>
    <lineage>
        <taxon>Eukaryota</taxon>
        <taxon>Metazoa</taxon>
        <taxon>Spiralia</taxon>
        <taxon>Lophotrochozoa</taxon>
        <taxon>Platyhelminthes</taxon>
        <taxon>Cestoda</taxon>
        <taxon>Eucestoda</taxon>
        <taxon>Cyclophyllidea</taxon>
        <taxon>Taeniidae</taxon>
        <taxon>Taenia</taxon>
    </lineage>
</organism>